<dbReference type="EMBL" id="KJ748003">
    <property type="protein sequence ID" value="AIN39543.1"/>
    <property type="molecule type" value="Genomic_RNA"/>
</dbReference>
<evidence type="ECO:0000256" key="3">
    <source>
        <dbReference type="ARBA" id="ARBA00022844"/>
    </source>
</evidence>
<organism evidence="4 5">
    <name type="scientific">Rose leaf rosette-associated virus</name>
    <dbReference type="NCBI Taxonomy" id="1543207"/>
    <lineage>
        <taxon>Viruses</taxon>
        <taxon>Riboviria</taxon>
        <taxon>Orthornavirae</taxon>
        <taxon>Kitrinoviricota</taxon>
        <taxon>Alsuviricetes</taxon>
        <taxon>Martellivirales</taxon>
        <taxon>Closteroviridae</taxon>
        <taxon>Closterovirus</taxon>
        <taxon>Closterovirus rosafolium</taxon>
    </lineage>
</organism>
<proteinExistence type="predicted"/>
<evidence type="ECO:0000256" key="2">
    <source>
        <dbReference type="ARBA" id="ARBA00022561"/>
    </source>
</evidence>
<comment type="subcellular location">
    <subcellularLocation>
        <location evidence="1">Virion</location>
    </subcellularLocation>
</comment>
<keyword evidence="2" id="KW-0167">Capsid protein</keyword>
<keyword evidence="3" id="KW-0946">Virion</keyword>
<evidence type="ECO:0000313" key="4">
    <source>
        <dbReference type="EMBL" id="AIN39543.1"/>
    </source>
</evidence>
<sequence length="204" mass="23257">MALVDDFTDLGTIVVADSTAMSFEGSKKVAEELVFELKKTNNLFDVDKLKTHWAMVLYRMALLTTSPLAKLSNEITSYKIGDKEFSFSDDQVFNFLKNHPKSSKYPNFLRSWGLGSETVYLDFMRRKKDTLHFTSRATRIALPEGYEFLCADFLTANNLKDNKEREIWRLARDMALTPKEGSDPVQSITSLTQLGLKTQGGLYR</sequence>
<reference evidence="4 5" key="1">
    <citation type="journal article" date="2014" name="Mol. Plant Pathol.">
        <title>Deep sequencing reveals a novel closterovirus associated with wild rose leaf rosette disease.</title>
        <authorList>
            <person name="He Y."/>
            <person name="Yang Z."/>
            <person name="Hong N."/>
            <person name="Wang G."/>
            <person name="Ning G."/>
            <person name="Xu W."/>
        </authorList>
    </citation>
    <scope>NUCLEOTIDE SEQUENCE [LARGE SCALE GENOMIC DNA]</scope>
    <source>
        <strain evidence="4">RLRaV-CWR.1</strain>
    </source>
</reference>
<dbReference type="Pfam" id="PF01785">
    <property type="entry name" value="Closter_coat"/>
    <property type="match status" value="1"/>
</dbReference>
<dbReference type="OrthoDB" id="26775at10239"/>
<keyword evidence="5" id="KW-1185">Reference proteome</keyword>
<dbReference type="RefSeq" id="YP_009058935.1">
    <property type="nucleotide sequence ID" value="NC_024906.1"/>
</dbReference>
<evidence type="ECO:0000313" key="5">
    <source>
        <dbReference type="Proteomes" id="UP000204080"/>
    </source>
</evidence>
<dbReference type="InterPro" id="IPR002679">
    <property type="entry name" value="Closter_coat"/>
</dbReference>
<evidence type="ECO:0000256" key="1">
    <source>
        <dbReference type="ARBA" id="ARBA00004328"/>
    </source>
</evidence>
<accession>A0A088MJV0</accession>
<protein>
    <submittedName>
        <fullName evidence="4">CP</fullName>
    </submittedName>
</protein>
<name>A0A088MJV0_9CLOS</name>
<dbReference type="Proteomes" id="UP000204080">
    <property type="component" value="Segment"/>
</dbReference>
<dbReference type="KEGG" id="vg:20465056"/>
<dbReference type="GeneID" id="20465056"/>
<dbReference type="GO" id="GO:0019028">
    <property type="term" value="C:viral capsid"/>
    <property type="evidence" value="ECO:0007669"/>
    <property type="project" value="UniProtKB-KW"/>
</dbReference>